<name>A0A832SFY3_9EURY</name>
<gene>
    <name evidence="1" type="ORF">HA338_13590</name>
</gene>
<dbReference type="EMBL" id="DUJU01000153">
    <property type="protein sequence ID" value="HIH94996.1"/>
    <property type="molecule type" value="Genomic_DNA"/>
</dbReference>
<dbReference type="Proteomes" id="UP000600774">
    <property type="component" value="Unassembled WGS sequence"/>
</dbReference>
<comment type="caution">
    <text evidence="1">The sequence shown here is derived from an EMBL/GenBank/DDBJ whole genome shotgun (WGS) entry which is preliminary data.</text>
</comment>
<sequence>MAWLEKISYIKLFKRLEKIVSKIGARRSRKGKKKNSSESLSFTILVLYLAGFGLTCQPDEVTN</sequence>
<reference evidence="1" key="1">
    <citation type="journal article" date="2020" name="bioRxiv">
        <title>A rank-normalized archaeal taxonomy based on genome phylogeny resolves widespread incomplete and uneven classifications.</title>
        <authorList>
            <person name="Rinke C."/>
            <person name="Chuvochina M."/>
            <person name="Mussig A.J."/>
            <person name="Chaumeil P.-A."/>
            <person name="Waite D.W."/>
            <person name="Whitman W.B."/>
            <person name="Parks D.H."/>
            <person name="Hugenholtz P."/>
        </authorList>
    </citation>
    <scope>NUCLEOTIDE SEQUENCE</scope>
    <source>
        <strain evidence="1">UBA8876</strain>
    </source>
</reference>
<dbReference type="RefSeq" id="WP_048065650.1">
    <property type="nucleotide sequence ID" value="NZ_DUJU01000153.1"/>
</dbReference>
<evidence type="ECO:0000313" key="1">
    <source>
        <dbReference type="EMBL" id="HIH94996.1"/>
    </source>
</evidence>
<dbReference type="AlphaFoldDB" id="A0A832SFY3"/>
<protein>
    <submittedName>
        <fullName evidence="1">Uncharacterized protein</fullName>
    </submittedName>
</protein>
<evidence type="ECO:0000313" key="2">
    <source>
        <dbReference type="Proteomes" id="UP000600774"/>
    </source>
</evidence>
<accession>A0A832SFY3</accession>
<organism evidence="1 2">
    <name type="scientific">Methanosarcina acetivorans</name>
    <dbReference type="NCBI Taxonomy" id="2214"/>
    <lineage>
        <taxon>Archaea</taxon>
        <taxon>Methanobacteriati</taxon>
        <taxon>Methanobacteriota</taxon>
        <taxon>Stenosarchaea group</taxon>
        <taxon>Methanomicrobia</taxon>
        <taxon>Methanosarcinales</taxon>
        <taxon>Methanosarcinaceae</taxon>
        <taxon>Methanosarcina</taxon>
    </lineage>
</organism>
<proteinExistence type="predicted"/>